<evidence type="ECO:0000256" key="1">
    <source>
        <dbReference type="SAM" id="Phobius"/>
    </source>
</evidence>
<name>A0ABZ2P3W4_9BRAD</name>
<dbReference type="EMBL" id="CP147711">
    <property type="protein sequence ID" value="WXC81833.1"/>
    <property type="molecule type" value="Genomic_DNA"/>
</dbReference>
<feature type="transmembrane region" description="Helical" evidence="1">
    <location>
        <begin position="166"/>
        <end position="185"/>
    </location>
</feature>
<sequence length="215" mass="23677">MLPFTPEQFLGVFVNYNQAIWPIQITAYVLGALSIALLFRRTRAVDRVITGVLAAMWLWTGVAYHALSFSAINNAAYIFAALFVVQGCCLVYAGVYRDQIRFGLRPILATGVGISLVAYAAVAYPLIGLATGHRYPEMPMFGVTPCPVTIFTFGMLLLTVRPVPNWLLVIPFVWSLIGGSAAVLLNVPQDWFLLVSGFITSLLMFFRDRYQAATG</sequence>
<feature type="transmembrane region" description="Helical" evidence="1">
    <location>
        <begin position="75"/>
        <end position="95"/>
    </location>
</feature>
<feature type="transmembrane region" description="Helical" evidence="1">
    <location>
        <begin position="107"/>
        <end position="127"/>
    </location>
</feature>
<keyword evidence="1" id="KW-0812">Transmembrane</keyword>
<organism evidence="2 3">
    <name type="scientific">Bradyrhizobium septentrionale</name>
    <dbReference type="NCBI Taxonomy" id="1404411"/>
    <lineage>
        <taxon>Bacteria</taxon>
        <taxon>Pseudomonadati</taxon>
        <taxon>Pseudomonadota</taxon>
        <taxon>Alphaproteobacteria</taxon>
        <taxon>Hyphomicrobiales</taxon>
        <taxon>Nitrobacteraceae</taxon>
        <taxon>Bradyrhizobium</taxon>
    </lineage>
</organism>
<reference evidence="2" key="2">
    <citation type="submission" date="2024-03" db="EMBL/GenBank/DDBJ databases">
        <authorList>
            <person name="Bromfield E.S.P."/>
            <person name="Cloutier S."/>
        </authorList>
    </citation>
    <scope>NUCLEOTIDE SEQUENCE</scope>
    <source>
        <strain evidence="2">5S5</strain>
    </source>
</reference>
<feature type="transmembrane region" description="Helical" evidence="1">
    <location>
        <begin position="20"/>
        <end position="39"/>
    </location>
</feature>
<feature type="transmembrane region" description="Helical" evidence="1">
    <location>
        <begin position="191"/>
        <end position="206"/>
    </location>
</feature>
<accession>A0ABZ2P3W4</accession>
<dbReference type="Pfam" id="PF19540">
    <property type="entry name" value="DUF6064"/>
    <property type="match status" value="1"/>
</dbReference>
<proteinExistence type="predicted"/>
<keyword evidence="1" id="KW-0472">Membrane</keyword>
<feature type="transmembrane region" description="Helical" evidence="1">
    <location>
        <begin position="48"/>
        <end position="69"/>
    </location>
</feature>
<keyword evidence="3" id="KW-1185">Reference proteome</keyword>
<feature type="transmembrane region" description="Helical" evidence="1">
    <location>
        <begin position="139"/>
        <end position="159"/>
    </location>
</feature>
<protein>
    <submittedName>
        <fullName evidence="2">DUF6064 family protein</fullName>
    </submittedName>
</protein>
<dbReference type="RefSeq" id="WP_338834330.1">
    <property type="nucleotide sequence ID" value="NZ_CP147711.1"/>
</dbReference>
<dbReference type="Proteomes" id="UP001432046">
    <property type="component" value="Chromosome"/>
</dbReference>
<evidence type="ECO:0000313" key="2">
    <source>
        <dbReference type="EMBL" id="WXC81833.1"/>
    </source>
</evidence>
<gene>
    <name evidence="2" type="ORF">WDK88_09670</name>
</gene>
<dbReference type="InterPro" id="IPR045708">
    <property type="entry name" value="DUF6064"/>
</dbReference>
<reference evidence="2" key="1">
    <citation type="journal article" date="2021" name="Int. J. Syst. Evol. Microbiol.">
        <title>Bradyrhizobium septentrionale sp. nov. (sv. septentrionale) and Bradyrhizobium quebecense sp. nov. (sv. septentrionale) associated with legumes native to Canada possess rearranged symbiosis genes and numerous insertion sequences.</title>
        <authorList>
            <person name="Bromfield E.S.P."/>
            <person name="Cloutier S."/>
        </authorList>
    </citation>
    <scope>NUCLEOTIDE SEQUENCE</scope>
    <source>
        <strain evidence="2">5S5</strain>
    </source>
</reference>
<evidence type="ECO:0000313" key="3">
    <source>
        <dbReference type="Proteomes" id="UP001432046"/>
    </source>
</evidence>
<keyword evidence="1" id="KW-1133">Transmembrane helix</keyword>